<dbReference type="EMBL" id="AP012273">
    <property type="protein sequence ID" value="BAO45282.1"/>
    <property type="molecule type" value="Genomic_DNA"/>
</dbReference>
<sequence>MKPLVGVSACLLGDVVRYDGDSRPHAWVRDELSRYARIVPICPETEAGLGVPRPPVQLVLQGKEVHALGVEDSRLDVTPALSAWMREQMDRLQRLDALILKSRSPSCGLGNTPLFDLDNVELRANHDGLFAGWVRRLFPDLLLCDEVLLEEKPQQAAFLSRLAKKSG</sequence>
<keyword evidence="2" id="KW-1185">Reference proteome</keyword>
<accession>A0A7U6GKI6</accession>
<dbReference type="Proteomes" id="UP000031631">
    <property type="component" value="Chromosome"/>
</dbReference>
<proteinExistence type="predicted"/>
<dbReference type="Pfam" id="PF04463">
    <property type="entry name" value="2-thiour_desulf"/>
    <property type="match status" value="1"/>
</dbReference>
<reference evidence="1 2" key="1">
    <citation type="journal article" date="2014" name="PLoS ONE">
        <title>Physiological and genomic features of a novel sulfur-oxidizing gammaproteobacterium belonging to a previously uncultivated symbiotic lineage isolated from a hydrothermal vent.</title>
        <authorList>
            <person name="Nunoura T."/>
            <person name="Takaki Y."/>
            <person name="Kazama H."/>
            <person name="Kakuta J."/>
            <person name="Shimamura S."/>
            <person name="Makita H."/>
            <person name="Hirai M."/>
            <person name="Miyazaki M."/>
            <person name="Takai K."/>
        </authorList>
    </citation>
    <scope>NUCLEOTIDE SEQUENCE [LARGE SCALE GENOMIC DNA]</scope>
    <source>
        <strain evidence="1 2">Hiromi1</strain>
    </source>
</reference>
<evidence type="ECO:0008006" key="3">
    <source>
        <dbReference type="Google" id="ProtNLM"/>
    </source>
</evidence>
<dbReference type="PANTHER" id="PTHR30087">
    <property type="entry name" value="INNER MEMBRANE PROTEIN"/>
    <property type="match status" value="1"/>
</dbReference>
<evidence type="ECO:0000313" key="1">
    <source>
        <dbReference type="EMBL" id="BAO45282.1"/>
    </source>
</evidence>
<organism evidence="1 2">
    <name type="scientific">Thiolapillus brandeum</name>
    <dbReference type="NCBI Taxonomy" id="1076588"/>
    <lineage>
        <taxon>Bacteria</taxon>
        <taxon>Pseudomonadati</taxon>
        <taxon>Pseudomonadota</taxon>
        <taxon>Gammaproteobacteria</taxon>
        <taxon>Chromatiales</taxon>
        <taxon>Sedimenticolaceae</taxon>
        <taxon>Thiolapillus</taxon>
    </lineage>
</organism>
<dbReference type="RefSeq" id="WP_041068730.1">
    <property type="nucleotide sequence ID" value="NZ_AP012273.1"/>
</dbReference>
<evidence type="ECO:0000313" key="2">
    <source>
        <dbReference type="Proteomes" id="UP000031631"/>
    </source>
</evidence>
<dbReference type="PANTHER" id="PTHR30087:SF0">
    <property type="entry name" value="INNER MEMBRANE PROTEIN"/>
    <property type="match status" value="1"/>
</dbReference>
<gene>
    <name evidence="1" type="ORF">TBH_C2372</name>
</gene>
<dbReference type="AlphaFoldDB" id="A0A7U6GKI6"/>
<protein>
    <recommendedName>
        <fullName evidence="3">DUF523 domain-containing protein</fullName>
    </recommendedName>
</protein>
<dbReference type="KEGG" id="tbn:TBH_C2372"/>
<dbReference type="OrthoDB" id="495783at2"/>
<dbReference type="InterPro" id="IPR007553">
    <property type="entry name" value="2-thiour_desulf"/>
</dbReference>
<name>A0A7U6GKI6_9GAMM</name>